<keyword evidence="7" id="KW-0472">Membrane</keyword>
<dbReference type="InterPro" id="IPR008271">
    <property type="entry name" value="Ser/Thr_kinase_AS"/>
</dbReference>
<reference evidence="9 10" key="1">
    <citation type="submission" date="2019-12" db="EMBL/GenBank/DDBJ databases">
        <title>Microbes associate with the intestines of laboratory mice.</title>
        <authorList>
            <person name="Navarre W."/>
            <person name="Wong E."/>
        </authorList>
    </citation>
    <scope>NUCLEOTIDE SEQUENCE [LARGE SCALE GENOMIC DNA]</scope>
    <source>
        <strain evidence="9 10">NM66_B29</strain>
    </source>
</reference>
<dbReference type="PANTHER" id="PTHR43289">
    <property type="entry name" value="MITOGEN-ACTIVATED PROTEIN KINASE KINASE KINASE 20-RELATED"/>
    <property type="match status" value="1"/>
</dbReference>
<feature type="transmembrane region" description="Helical" evidence="7">
    <location>
        <begin position="729"/>
        <end position="748"/>
    </location>
</feature>
<dbReference type="AlphaFoldDB" id="A0A6N8JP29"/>
<feature type="domain" description="Protein kinase" evidence="8">
    <location>
        <begin position="53"/>
        <end position="318"/>
    </location>
</feature>
<keyword evidence="5 9" id="KW-0418">Kinase</keyword>
<dbReference type="GO" id="GO:0004674">
    <property type="term" value="F:protein serine/threonine kinase activity"/>
    <property type="evidence" value="ECO:0007669"/>
    <property type="project" value="UniProtKB-KW"/>
</dbReference>
<dbReference type="RefSeq" id="WP_160346907.1">
    <property type="nucleotide sequence ID" value="NZ_WSRR01000026.1"/>
</dbReference>
<keyword evidence="6" id="KW-0067">ATP-binding</keyword>
<keyword evidence="7" id="KW-1133">Transmembrane helix</keyword>
<evidence type="ECO:0000256" key="5">
    <source>
        <dbReference type="ARBA" id="ARBA00022777"/>
    </source>
</evidence>
<dbReference type="GO" id="GO:0005524">
    <property type="term" value="F:ATP binding"/>
    <property type="evidence" value="ECO:0007669"/>
    <property type="project" value="UniProtKB-KW"/>
</dbReference>
<dbReference type="PROSITE" id="PS00108">
    <property type="entry name" value="PROTEIN_KINASE_ST"/>
    <property type="match status" value="1"/>
</dbReference>
<keyword evidence="2" id="KW-0723">Serine/threonine-protein kinase</keyword>
<keyword evidence="10" id="KW-1185">Reference proteome</keyword>
<evidence type="ECO:0000256" key="1">
    <source>
        <dbReference type="ARBA" id="ARBA00012513"/>
    </source>
</evidence>
<keyword evidence="3" id="KW-0808">Transferase</keyword>
<protein>
    <recommendedName>
        <fullName evidence="1">non-specific serine/threonine protein kinase</fullName>
        <ecNumber evidence="1">2.7.11.1</ecNumber>
    </recommendedName>
</protein>
<proteinExistence type="predicted"/>
<feature type="transmembrane region" description="Helical" evidence="7">
    <location>
        <begin position="768"/>
        <end position="790"/>
    </location>
</feature>
<evidence type="ECO:0000256" key="7">
    <source>
        <dbReference type="SAM" id="Phobius"/>
    </source>
</evidence>
<evidence type="ECO:0000256" key="4">
    <source>
        <dbReference type="ARBA" id="ARBA00022741"/>
    </source>
</evidence>
<dbReference type="PROSITE" id="PS50011">
    <property type="entry name" value="PROTEIN_KINASE_DOM"/>
    <property type="match status" value="1"/>
</dbReference>
<evidence type="ECO:0000256" key="6">
    <source>
        <dbReference type="ARBA" id="ARBA00022840"/>
    </source>
</evidence>
<comment type="caution">
    <text evidence="9">The sequence shown here is derived from an EMBL/GenBank/DDBJ whole genome shotgun (WGS) entry which is preliminary data.</text>
</comment>
<evidence type="ECO:0000256" key="3">
    <source>
        <dbReference type="ARBA" id="ARBA00022679"/>
    </source>
</evidence>
<accession>A0A6N8JP29</accession>
<organism evidence="9 10">
    <name type="scientific">Adlercreutzia mucosicola</name>
    <dbReference type="NCBI Taxonomy" id="580026"/>
    <lineage>
        <taxon>Bacteria</taxon>
        <taxon>Bacillati</taxon>
        <taxon>Actinomycetota</taxon>
        <taxon>Coriobacteriia</taxon>
        <taxon>Eggerthellales</taxon>
        <taxon>Eggerthellaceae</taxon>
        <taxon>Adlercreutzia</taxon>
    </lineage>
</organism>
<dbReference type="InterPro" id="IPR011009">
    <property type="entry name" value="Kinase-like_dom_sf"/>
</dbReference>
<dbReference type="Proteomes" id="UP000463388">
    <property type="component" value="Unassembled WGS sequence"/>
</dbReference>
<feature type="transmembrane region" description="Helical" evidence="7">
    <location>
        <begin position="861"/>
        <end position="883"/>
    </location>
</feature>
<sequence length="968" mass="102972">MAEASDISREPRRAVALTIVDVAPTLVDLDGTAPVLSGDDLPFIGDGDRTFTLHTADVIGAGGQGTVVRATDEDGRTFAAKIAYQPHAVRDRLARRAILDYLRRLMTEHPRGEAHFQETHLMPLYATGQIRDAAPGLGESTYDVTVMPMCSDRFSHGTDITFEELRDTVIPQAAQALRLLHGRGIVHRDVKPKNLYLLDGAVVLGDFGISSVLEEGRDTGATKVDRRTPGYSPHSSVVQRENDWYALGYTIWTLYNGGVHPHQALIDGDDLSAVLAGGRPVAFAARAPEHRSLGELIYGLTYAHAQGRLGYDDIQRWLADPAAFRYRDPLDAAAMAGPAGYQFEGTVYEDRATLVTALASQWEQAKRHLYTHGLETYFRKLGETDLAVALNDITDKDPDTAPDALDGNEDLGLSRALALIDPTRSAVFWRGGAILPGTEAVDALFRQAAATPLGFYRVVEDEEAVRDLLGVVAVAGFPAPAKVGLSWLRDHKDANLGEKVDRVLAVLEAAAGDKAAVRNFAARYGGEGWALWVQQNLRLYQGRTAAGDRLLAAVAALPVDATMPLADSADARRARAEAAEALAAHTEASPHLRHAGIVRPNETVVPATAAGYFTGELFGRPVPRGFLSHLMAASAADPAAVQQARARLWGARSAEVAHDAQAALLDAAAQVDALADAEGKRAPIDGLPKPAFFARLIGALLFVLAACLLVPHFTFGAWKNAVTNAGEPLVTASTVLISPTGLGPGSLYPDALIDISTVPTGTFTGLALVGFLAAAAAVLAPKLAQALFALRGVGTKGRTRRRATALRKEAERIVAGTGAAECWITGVEEGPVPVEKDTSAFIARTQARRHPDATATALSKVAYWGGAALCAACLTIVTAPGIGYEIWADLASAAPDGMLDNQLLWGIGFCGLAATAFAAIAVLRREHPTMVTLGLLCFAPYLPLLAVGLGFIGLIIVILYFIFSLFRR</sequence>
<keyword evidence="4" id="KW-0547">Nucleotide-binding</keyword>
<dbReference type="Pfam" id="PF00069">
    <property type="entry name" value="Pkinase"/>
    <property type="match status" value="1"/>
</dbReference>
<evidence type="ECO:0000256" key="2">
    <source>
        <dbReference type="ARBA" id="ARBA00022527"/>
    </source>
</evidence>
<evidence type="ECO:0000313" key="10">
    <source>
        <dbReference type="Proteomes" id="UP000463388"/>
    </source>
</evidence>
<dbReference type="Gene3D" id="1.10.510.10">
    <property type="entry name" value="Transferase(Phosphotransferase) domain 1"/>
    <property type="match status" value="1"/>
</dbReference>
<dbReference type="InterPro" id="IPR000719">
    <property type="entry name" value="Prot_kinase_dom"/>
</dbReference>
<dbReference type="PANTHER" id="PTHR43289:SF6">
    <property type="entry name" value="SERINE_THREONINE-PROTEIN KINASE NEKL-3"/>
    <property type="match status" value="1"/>
</dbReference>
<dbReference type="SMART" id="SM00220">
    <property type="entry name" value="S_TKc"/>
    <property type="match status" value="1"/>
</dbReference>
<dbReference type="EMBL" id="WSRR01000026">
    <property type="protein sequence ID" value="MVX61631.1"/>
    <property type="molecule type" value="Genomic_DNA"/>
</dbReference>
<feature type="transmembrane region" description="Helical" evidence="7">
    <location>
        <begin position="935"/>
        <end position="963"/>
    </location>
</feature>
<name>A0A6N8JP29_9ACTN</name>
<evidence type="ECO:0000313" key="9">
    <source>
        <dbReference type="EMBL" id="MVX61631.1"/>
    </source>
</evidence>
<dbReference type="SUPFAM" id="SSF56112">
    <property type="entry name" value="Protein kinase-like (PK-like)"/>
    <property type="match status" value="1"/>
</dbReference>
<feature type="transmembrane region" description="Helical" evidence="7">
    <location>
        <begin position="903"/>
        <end position="923"/>
    </location>
</feature>
<dbReference type="EC" id="2.7.11.1" evidence="1"/>
<evidence type="ECO:0000259" key="8">
    <source>
        <dbReference type="PROSITE" id="PS50011"/>
    </source>
</evidence>
<gene>
    <name evidence="9" type="ORF">GKZ27_09235</name>
</gene>
<dbReference type="OrthoDB" id="5492697at2"/>
<feature type="transmembrane region" description="Helical" evidence="7">
    <location>
        <begin position="692"/>
        <end position="717"/>
    </location>
</feature>
<keyword evidence="7" id="KW-0812">Transmembrane</keyword>